<evidence type="ECO:0000313" key="2">
    <source>
        <dbReference type="EMBL" id="CAD9383796.1"/>
    </source>
</evidence>
<dbReference type="GO" id="GO:0003691">
    <property type="term" value="F:double-stranded telomeric DNA binding"/>
    <property type="evidence" value="ECO:0007669"/>
    <property type="project" value="TreeGrafter"/>
</dbReference>
<evidence type="ECO:0008006" key="3">
    <source>
        <dbReference type="Google" id="ProtNLM"/>
    </source>
</evidence>
<dbReference type="AlphaFoldDB" id="A0A7S2B1T5"/>
<protein>
    <recommendedName>
        <fullName evidence="3">RecF/RecN/SMC N-terminal domain-containing protein</fullName>
    </recommendedName>
</protein>
<sequence length="356" mass="41328">MKLHRSEKLVALEEEKTLALTKIEEKEKKLKDYAHQINELGVIAENEESVRRRCTDELQYHKLGRDMESVEQRISILSEEISAIVGAHDIQKLISDLESKKLALQQERSKNDGKMSSTQQQLKEIRNRLKESHFRKIHERTRLKRVEVETTVMAVEDLDKYWIALDKALLRYHSHKIQEINRIIRELWSTTYMGQDIDSIEIVSGEEGASTRASRSYNYRVAMRKGDTTLDMKGRCSAGQRVLACIVIRLALAETFCLTCGILTLDEPTTNLDEYNKQGLASALADIISIRAKQRNFQVIVITHDPDFVNYMRSAFNQLGTQRAFNLPEYYWRIFRSQVATGQYVSQIERIDWDEL</sequence>
<reference evidence="2" key="1">
    <citation type="submission" date="2021-01" db="EMBL/GenBank/DDBJ databases">
        <authorList>
            <person name="Corre E."/>
            <person name="Pelletier E."/>
            <person name="Niang G."/>
            <person name="Scheremetjew M."/>
            <person name="Finn R."/>
            <person name="Kale V."/>
            <person name="Holt S."/>
            <person name="Cochrane G."/>
            <person name="Meng A."/>
            <person name="Brown T."/>
            <person name="Cohen L."/>
        </authorList>
    </citation>
    <scope>NUCLEOTIDE SEQUENCE</scope>
    <source>
        <strain evidence="2">CCMP1381</strain>
    </source>
</reference>
<name>A0A7S2B1T5_9STRA</name>
<evidence type="ECO:0000256" key="1">
    <source>
        <dbReference type="SAM" id="Coils"/>
    </source>
</evidence>
<gene>
    <name evidence="2" type="ORF">DSPE1174_LOCUS4934</name>
</gene>
<dbReference type="GO" id="GO:0051880">
    <property type="term" value="F:G-quadruplex DNA binding"/>
    <property type="evidence" value="ECO:0007669"/>
    <property type="project" value="TreeGrafter"/>
</dbReference>
<dbReference type="EMBL" id="HBGS01009341">
    <property type="protein sequence ID" value="CAD9383796.1"/>
    <property type="molecule type" value="Transcribed_RNA"/>
</dbReference>
<dbReference type="GO" id="GO:0030870">
    <property type="term" value="C:Mre11 complex"/>
    <property type="evidence" value="ECO:0007669"/>
    <property type="project" value="TreeGrafter"/>
</dbReference>
<dbReference type="Gene3D" id="3.40.50.300">
    <property type="entry name" value="P-loop containing nucleotide triphosphate hydrolases"/>
    <property type="match status" value="1"/>
</dbReference>
<accession>A0A7S2B1T5</accession>
<dbReference type="PANTHER" id="PTHR18867:SF12">
    <property type="entry name" value="DNA REPAIR PROTEIN RAD50"/>
    <property type="match status" value="1"/>
</dbReference>
<dbReference type="GO" id="GO:0007004">
    <property type="term" value="P:telomere maintenance via telomerase"/>
    <property type="evidence" value="ECO:0007669"/>
    <property type="project" value="TreeGrafter"/>
</dbReference>
<feature type="coiled-coil region" evidence="1">
    <location>
        <begin position="60"/>
        <end position="110"/>
    </location>
</feature>
<keyword evidence="1" id="KW-0175">Coiled coil</keyword>
<proteinExistence type="predicted"/>
<dbReference type="SUPFAM" id="SSF52540">
    <property type="entry name" value="P-loop containing nucleoside triphosphate hydrolases"/>
    <property type="match status" value="1"/>
</dbReference>
<dbReference type="GO" id="GO:0000794">
    <property type="term" value="C:condensed nuclear chromosome"/>
    <property type="evidence" value="ECO:0007669"/>
    <property type="project" value="TreeGrafter"/>
</dbReference>
<dbReference type="InterPro" id="IPR027417">
    <property type="entry name" value="P-loop_NTPase"/>
</dbReference>
<dbReference type="GO" id="GO:0043047">
    <property type="term" value="F:single-stranded telomeric DNA binding"/>
    <property type="evidence" value="ECO:0007669"/>
    <property type="project" value="TreeGrafter"/>
</dbReference>
<organism evidence="2">
    <name type="scientific">Octactis speculum</name>
    <dbReference type="NCBI Taxonomy" id="3111310"/>
    <lineage>
        <taxon>Eukaryota</taxon>
        <taxon>Sar</taxon>
        <taxon>Stramenopiles</taxon>
        <taxon>Ochrophyta</taxon>
        <taxon>Dictyochophyceae</taxon>
        <taxon>Dictyochales</taxon>
        <taxon>Dictyochaceae</taxon>
        <taxon>Octactis</taxon>
    </lineage>
</organism>
<dbReference type="PANTHER" id="PTHR18867">
    <property type="entry name" value="RAD50"/>
    <property type="match status" value="1"/>
</dbReference>
<dbReference type="GO" id="GO:0070192">
    <property type="term" value="P:chromosome organization involved in meiotic cell cycle"/>
    <property type="evidence" value="ECO:0007669"/>
    <property type="project" value="TreeGrafter"/>
</dbReference>
<dbReference type="GO" id="GO:0000722">
    <property type="term" value="P:telomere maintenance via recombination"/>
    <property type="evidence" value="ECO:0007669"/>
    <property type="project" value="TreeGrafter"/>
</dbReference>
<dbReference type="GO" id="GO:0006302">
    <property type="term" value="P:double-strand break repair"/>
    <property type="evidence" value="ECO:0007669"/>
    <property type="project" value="TreeGrafter"/>
</dbReference>